<protein>
    <submittedName>
        <fullName evidence="2">Uncharacterized protein</fullName>
    </submittedName>
</protein>
<dbReference type="Proteomes" id="UP000828390">
    <property type="component" value="Unassembled WGS sequence"/>
</dbReference>
<reference evidence="2" key="1">
    <citation type="journal article" date="2019" name="bioRxiv">
        <title>The Genome of the Zebra Mussel, Dreissena polymorpha: A Resource for Invasive Species Research.</title>
        <authorList>
            <person name="McCartney M.A."/>
            <person name="Auch B."/>
            <person name="Kono T."/>
            <person name="Mallez S."/>
            <person name="Zhang Y."/>
            <person name="Obille A."/>
            <person name="Becker A."/>
            <person name="Abrahante J.E."/>
            <person name="Garbe J."/>
            <person name="Badalamenti J.P."/>
            <person name="Herman A."/>
            <person name="Mangelson H."/>
            <person name="Liachko I."/>
            <person name="Sullivan S."/>
            <person name="Sone E.D."/>
            <person name="Koren S."/>
            <person name="Silverstein K.A.T."/>
            <person name="Beckman K.B."/>
            <person name="Gohl D.M."/>
        </authorList>
    </citation>
    <scope>NUCLEOTIDE SEQUENCE</scope>
    <source>
        <strain evidence="2">Duluth1</strain>
        <tissue evidence="2">Whole animal</tissue>
    </source>
</reference>
<feature type="region of interest" description="Disordered" evidence="1">
    <location>
        <begin position="51"/>
        <end position="106"/>
    </location>
</feature>
<gene>
    <name evidence="2" type="ORF">DPMN_021553</name>
</gene>
<organism evidence="2 3">
    <name type="scientific">Dreissena polymorpha</name>
    <name type="common">Zebra mussel</name>
    <name type="synonym">Mytilus polymorpha</name>
    <dbReference type="NCBI Taxonomy" id="45954"/>
    <lineage>
        <taxon>Eukaryota</taxon>
        <taxon>Metazoa</taxon>
        <taxon>Spiralia</taxon>
        <taxon>Lophotrochozoa</taxon>
        <taxon>Mollusca</taxon>
        <taxon>Bivalvia</taxon>
        <taxon>Autobranchia</taxon>
        <taxon>Heteroconchia</taxon>
        <taxon>Euheterodonta</taxon>
        <taxon>Imparidentia</taxon>
        <taxon>Neoheterodontei</taxon>
        <taxon>Myida</taxon>
        <taxon>Dreissenoidea</taxon>
        <taxon>Dreissenidae</taxon>
        <taxon>Dreissena</taxon>
    </lineage>
</organism>
<dbReference type="AlphaFoldDB" id="A0A9D4NKZ8"/>
<comment type="caution">
    <text evidence="2">The sequence shown here is derived from an EMBL/GenBank/DDBJ whole genome shotgun (WGS) entry which is preliminary data.</text>
</comment>
<keyword evidence="3" id="KW-1185">Reference proteome</keyword>
<evidence type="ECO:0000256" key="1">
    <source>
        <dbReference type="SAM" id="MobiDB-lite"/>
    </source>
</evidence>
<reference evidence="2" key="2">
    <citation type="submission" date="2020-11" db="EMBL/GenBank/DDBJ databases">
        <authorList>
            <person name="McCartney M.A."/>
            <person name="Auch B."/>
            <person name="Kono T."/>
            <person name="Mallez S."/>
            <person name="Becker A."/>
            <person name="Gohl D.M."/>
            <person name="Silverstein K.A.T."/>
            <person name="Koren S."/>
            <person name="Bechman K.B."/>
            <person name="Herman A."/>
            <person name="Abrahante J.E."/>
            <person name="Garbe J."/>
        </authorList>
    </citation>
    <scope>NUCLEOTIDE SEQUENCE</scope>
    <source>
        <strain evidence="2">Duluth1</strain>
        <tissue evidence="2">Whole animal</tissue>
    </source>
</reference>
<proteinExistence type="predicted"/>
<name>A0A9D4NKZ8_DREPO</name>
<dbReference type="EMBL" id="JAIWYP010000001">
    <property type="protein sequence ID" value="KAH3897365.1"/>
    <property type="molecule type" value="Genomic_DNA"/>
</dbReference>
<accession>A0A9D4NKZ8</accession>
<sequence>MAVGRDINQCLAIWQPPYFCHYTGHDMTGTSLGTGPGWSGHYCHRSMSSGSSTIGDRSGHRSKTGHWGPARSPVNCTGNRGPVHGAGQHGPLRSPDTMDRSGHLVSGTGHWSEEEVHYHRTILLLFRQKTHHHQRPATIDTIG</sequence>
<evidence type="ECO:0000313" key="2">
    <source>
        <dbReference type="EMBL" id="KAH3897365.1"/>
    </source>
</evidence>
<evidence type="ECO:0000313" key="3">
    <source>
        <dbReference type="Proteomes" id="UP000828390"/>
    </source>
</evidence>